<evidence type="ECO:0000313" key="5">
    <source>
        <dbReference type="EMBL" id="SOC06950.1"/>
    </source>
</evidence>
<dbReference type="InterPro" id="IPR011711">
    <property type="entry name" value="GntR_C"/>
</dbReference>
<dbReference type="InterPro" id="IPR000524">
    <property type="entry name" value="Tscrpt_reg_HTH_GntR"/>
</dbReference>
<sequence>MVRHGTMTETAVSAIVSVLEQDIIFGRFLPKQRLYEDEFIVRFSTKRHIVRAALHELERKGIVERQPNRGAAVRYFSRAEVAALYELRVILHEAAARRIRLTADPEWLAQLEAARDAHAEAVASRDLGLVFQTNTIFHRKLFEGTDNPYLSEAIETSNAKTHGIRSHGLGMPSLLEKARAEHFAMVDAVRNGDLEELARLCTSHMQPARAFYEEKYCGAL</sequence>
<dbReference type="SMART" id="SM00345">
    <property type="entry name" value="HTH_GNTR"/>
    <property type="match status" value="1"/>
</dbReference>
<dbReference type="InterPro" id="IPR036390">
    <property type="entry name" value="WH_DNA-bd_sf"/>
</dbReference>
<proteinExistence type="predicted"/>
<dbReference type="GO" id="GO:0003677">
    <property type="term" value="F:DNA binding"/>
    <property type="evidence" value="ECO:0007669"/>
    <property type="project" value="UniProtKB-KW"/>
</dbReference>
<dbReference type="AlphaFoldDB" id="A0A285SHW0"/>
<dbReference type="InterPro" id="IPR036388">
    <property type="entry name" value="WH-like_DNA-bd_sf"/>
</dbReference>
<dbReference type="InterPro" id="IPR008920">
    <property type="entry name" value="TF_FadR/GntR_C"/>
</dbReference>
<feature type="domain" description="HTH gntR-type" evidence="4">
    <location>
        <begin position="9"/>
        <end position="76"/>
    </location>
</feature>
<dbReference type="EMBL" id="OBML01000005">
    <property type="protein sequence ID" value="SOC06950.1"/>
    <property type="molecule type" value="Genomic_DNA"/>
</dbReference>
<organism evidence="5 6">
    <name type="scientific">Stappia indica</name>
    <dbReference type="NCBI Taxonomy" id="538381"/>
    <lineage>
        <taxon>Bacteria</taxon>
        <taxon>Pseudomonadati</taxon>
        <taxon>Pseudomonadota</taxon>
        <taxon>Alphaproteobacteria</taxon>
        <taxon>Hyphomicrobiales</taxon>
        <taxon>Stappiaceae</taxon>
        <taxon>Stappia</taxon>
    </lineage>
</organism>
<evidence type="ECO:0000256" key="1">
    <source>
        <dbReference type="ARBA" id="ARBA00023015"/>
    </source>
</evidence>
<reference evidence="5 6" key="1">
    <citation type="submission" date="2017-08" db="EMBL/GenBank/DDBJ databases">
        <authorList>
            <person name="de Groot N.N."/>
        </authorList>
    </citation>
    <scope>NUCLEOTIDE SEQUENCE [LARGE SCALE GENOMIC DNA]</scope>
    <source>
        <strain evidence="5 6">USBA 352</strain>
    </source>
</reference>
<dbReference type="Pfam" id="PF00392">
    <property type="entry name" value="GntR"/>
    <property type="match status" value="1"/>
</dbReference>
<gene>
    <name evidence="5" type="ORF">SAMN05421512_105259</name>
</gene>
<dbReference type="Gene3D" id="1.10.10.10">
    <property type="entry name" value="Winged helix-like DNA-binding domain superfamily/Winged helix DNA-binding domain"/>
    <property type="match status" value="1"/>
</dbReference>
<dbReference type="SUPFAM" id="SSF48008">
    <property type="entry name" value="GntR ligand-binding domain-like"/>
    <property type="match status" value="1"/>
</dbReference>
<keyword evidence="1" id="KW-0805">Transcription regulation</keyword>
<keyword evidence="2 5" id="KW-0238">DNA-binding</keyword>
<dbReference type="STRING" id="538381.GCA_001696535_02032"/>
<accession>A0A285SHW0</accession>
<keyword evidence="6" id="KW-1185">Reference proteome</keyword>
<evidence type="ECO:0000256" key="3">
    <source>
        <dbReference type="ARBA" id="ARBA00023163"/>
    </source>
</evidence>
<evidence type="ECO:0000259" key="4">
    <source>
        <dbReference type="PROSITE" id="PS50949"/>
    </source>
</evidence>
<keyword evidence="3" id="KW-0804">Transcription</keyword>
<dbReference type="PANTHER" id="PTHR43537">
    <property type="entry name" value="TRANSCRIPTIONAL REGULATOR, GNTR FAMILY"/>
    <property type="match status" value="1"/>
</dbReference>
<protein>
    <submittedName>
        <fullName evidence="5">DNA-binding transcriptional regulator, GntR family</fullName>
    </submittedName>
</protein>
<evidence type="ECO:0000313" key="6">
    <source>
        <dbReference type="Proteomes" id="UP000219331"/>
    </source>
</evidence>
<dbReference type="Pfam" id="PF07729">
    <property type="entry name" value="FCD"/>
    <property type="match status" value="1"/>
</dbReference>
<dbReference type="Gene3D" id="1.20.120.530">
    <property type="entry name" value="GntR ligand-binding domain-like"/>
    <property type="match status" value="1"/>
</dbReference>
<dbReference type="SUPFAM" id="SSF46785">
    <property type="entry name" value="Winged helix' DNA-binding domain"/>
    <property type="match status" value="1"/>
</dbReference>
<dbReference type="GO" id="GO:0003700">
    <property type="term" value="F:DNA-binding transcription factor activity"/>
    <property type="evidence" value="ECO:0007669"/>
    <property type="project" value="InterPro"/>
</dbReference>
<name>A0A285SHW0_9HYPH</name>
<dbReference type="PANTHER" id="PTHR43537:SF49">
    <property type="entry name" value="TRANSCRIPTIONAL REGULATORY PROTEIN"/>
    <property type="match status" value="1"/>
</dbReference>
<dbReference type="SMART" id="SM00895">
    <property type="entry name" value="FCD"/>
    <property type="match status" value="1"/>
</dbReference>
<dbReference type="PROSITE" id="PS50949">
    <property type="entry name" value="HTH_GNTR"/>
    <property type="match status" value="1"/>
</dbReference>
<dbReference type="Proteomes" id="UP000219331">
    <property type="component" value="Unassembled WGS sequence"/>
</dbReference>
<evidence type="ECO:0000256" key="2">
    <source>
        <dbReference type="ARBA" id="ARBA00023125"/>
    </source>
</evidence>